<dbReference type="EMBL" id="LVVM01004166">
    <property type="protein sequence ID" value="OJA13426.1"/>
    <property type="molecule type" value="Genomic_DNA"/>
</dbReference>
<keyword evidence="3" id="KW-1185">Reference proteome</keyword>
<name>A0A1J8QVA7_9AGAM</name>
<dbReference type="InterPro" id="IPR050266">
    <property type="entry name" value="AB_hydrolase_sf"/>
</dbReference>
<dbReference type="AlphaFoldDB" id="A0A1J8QVA7"/>
<evidence type="ECO:0000313" key="3">
    <source>
        <dbReference type="Proteomes" id="UP000183567"/>
    </source>
</evidence>
<dbReference type="InterPro" id="IPR029058">
    <property type="entry name" value="AB_hydrolase_fold"/>
</dbReference>
<dbReference type="Gene3D" id="3.40.50.1820">
    <property type="entry name" value="alpha/beta hydrolase"/>
    <property type="match status" value="1"/>
</dbReference>
<organism evidence="2 3">
    <name type="scientific">Rhizopogon vesiculosus</name>
    <dbReference type="NCBI Taxonomy" id="180088"/>
    <lineage>
        <taxon>Eukaryota</taxon>
        <taxon>Fungi</taxon>
        <taxon>Dikarya</taxon>
        <taxon>Basidiomycota</taxon>
        <taxon>Agaricomycotina</taxon>
        <taxon>Agaricomycetes</taxon>
        <taxon>Agaricomycetidae</taxon>
        <taxon>Boletales</taxon>
        <taxon>Suillineae</taxon>
        <taxon>Rhizopogonaceae</taxon>
        <taxon>Rhizopogon</taxon>
    </lineage>
</organism>
<dbReference type="Pfam" id="PF12697">
    <property type="entry name" value="Abhydrolase_6"/>
    <property type="match status" value="1"/>
</dbReference>
<dbReference type="OrthoDB" id="10249433at2759"/>
<protein>
    <recommendedName>
        <fullName evidence="1">AB hydrolase-1 domain-containing protein</fullName>
    </recommendedName>
</protein>
<dbReference type="PANTHER" id="PTHR43798:SF33">
    <property type="entry name" value="HYDROLASE, PUTATIVE (AFU_ORTHOLOGUE AFUA_2G14860)-RELATED"/>
    <property type="match status" value="1"/>
</dbReference>
<dbReference type="SUPFAM" id="SSF53474">
    <property type="entry name" value="alpha/beta-Hydrolases"/>
    <property type="match status" value="1"/>
</dbReference>
<dbReference type="STRING" id="180088.A0A1J8QVA7"/>
<dbReference type="GO" id="GO:0016020">
    <property type="term" value="C:membrane"/>
    <property type="evidence" value="ECO:0007669"/>
    <property type="project" value="TreeGrafter"/>
</dbReference>
<dbReference type="Proteomes" id="UP000183567">
    <property type="component" value="Unassembled WGS sequence"/>
</dbReference>
<dbReference type="InterPro" id="IPR000073">
    <property type="entry name" value="AB_hydrolase_1"/>
</dbReference>
<dbReference type="PANTHER" id="PTHR43798">
    <property type="entry name" value="MONOACYLGLYCEROL LIPASE"/>
    <property type="match status" value="1"/>
</dbReference>
<evidence type="ECO:0000313" key="2">
    <source>
        <dbReference type="EMBL" id="OJA13426.1"/>
    </source>
</evidence>
<accession>A0A1J8QVA7</accession>
<gene>
    <name evidence="2" type="ORF">AZE42_05779</name>
</gene>
<reference evidence="2 3" key="1">
    <citation type="submission" date="2016-03" db="EMBL/GenBank/DDBJ databases">
        <title>Comparative genomics of the ectomycorrhizal sister species Rhizopogon vinicolor and Rhizopogon vesiculosus (Basidiomycota: Boletales) reveals a divergence of the mating type B locus.</title>
        <authorList>
            <person name="Mujic A.B."/>
            <person name="Kuo A."/>
            <person name="Tritt A."/>
            <person name="Lipzen A."/>
            <person name="Chen C."/>
            <person name="Johnson J."/>
            <person name="Sharma A."/>
            <person name="Barry K."/>
            <person name="Grigoriev I.V."/>
            <person name="Spatafora J.W."/>
        </authorList>
    </citation>
    <scope>NUCLEOTIDE SEQUENCE [LARGE SCALE GENOMIC DNA]</scope>
    <source>
        <strain evidence="2 3">AM-OR11-056</strain>
    </source>
</reference>
<sequence>MRAAVPQVVLWRLLSGDRNMPPSIFEHCKYNMSMSASQWGSPLASRRALLIHGITMSSHTWESFAQLLVGEGFFVIAPNLLGHAGRRGSDYRLPTLAEDLQPYFIEDMYDVIIGSSLGGTVALPLLSSLPKEKETTVILVDPPLEVPDERFEMDKTWLLKESTSTKTVEEQMAENPALSQVDCVLRMLAASMCDRTIVESIFEHNKPWFFSGLFKSIPPNVKVTVLVADPKFSHICHLDHIPGDIERLDARGLTGVGHNIRAERPDAIMDVIPLARAEV</sequence>
<proteinExistence type="predicted"/>
<evidence type="ECO:0000259" key="1">
    <source>
        <dbReference type="Pfam" id="PF12697"/>
    </source>
</evidence>
<feature type="domain" description="AB hydrolase-1" evidence="1">
    <location>
        <begin position="49"/>
        <end position="268"/>
    </location>
</feature>
<comment type="caution">
    <text evidence="2">The sequence shown here is derived from an EMBL/GenBank/DDBJ whole genome shotgun (WGS) entry which is preliminary data.</text>
</comment>